<dbReference type="EMBL" id="BGPR01002743">
    <property type="protein sequence ID" value="GBM78273.1"/>
    <property type="molecule type" value="Genomic_DNA"/>
</dbReference>
<sequence>MYHLEALQFISAPDLTLSAGLKMTDVQLELLTGVDIVKSLLLWFPRKRATQEIPKASEEGSVRSRKRQRLTQTQRGSEKEGMVSFVRPHM</sequence>
<evidence type="ECO:0000313" key="2">
    <source>
        <dbReference type="EMBL" id="GBM78273.1"/>
    </source>
</evidence>
<organism evidence="2 3">
    <name type="scientific">Araneus ventricosus</name>
    <name type="common">Orbweaver spider</name>
    <name type="synonym">Epeira ventricosa</name>
    <dbReference type="NCBI Taxonomy" id="182803"/>
    <lineage>
        <taxon>Eukaryota</taxon>
        <taxon>Metazoa</taxon>
        <taxon>Ecdysozoa</taxon>
        <taxon>Arthropoda</taxon>
        <taxon>Chelicerata</taxon>
        <taxon>Arachnida</taxon>
        <taxon>Araneae</taxon>
        <taxon>Araneomorphae</taxon>
        <taxon>Entelegynae</taxon>
        <taxon>Araneoidea</taxon>
        <taxon>Araneidae</taxon>
        <taxon>Araneus</taxon>
    </lineage>
</organism>
<proteinExistence type="predicted"/>
<protein>
    <submittedName>
        <fullName evidence="2">Uncharacterized protein</fullName>
    </submittedName>
</protein>
<dbReference type="AlphaFoldDB" id="A0A4Y2IKE3"/>
<keyword evidence="3" id="KW-1185">Reference proteome</keyword>
<feature type="region of interest" description="Disordered" evidence="1">
    <location>
        <begin position="52"/>
        <end position="90"/>
    </location>
</feature>
<gene>
    <name evidence="2" type="ORF">AVEN_245206_1</name>
</gene>
<reference evidence="2 3" key="1">
    <citation type="journal article" date="2019" name="Sci. Rep.">
        <title>Orb-weaving spider Araneus ventricosus genome elucidates the spidroin gene catalogue.</title>
        <authorList>
            <person name="Kono N."/>
            <person name="Nakamura H."/>
            <person name="Ohtoshi R."/>
            <person name="Moran D.A.P."/>
            <person name="Shinohara A."/>
            <person name="Yoshida Y."/>
            <person name="Fujiwara M."/>
            <person name="Mori M."/>
            <person name="Tomita M."/>
            <person name="Arakawa K."/>
        </authorList>
    </citation>
    <scope>NUCLEOTIDE SEQUENCE [LARGE SCALE GENOMIC DNA]</scope>
</reference>
<name>A0A4Y2IKE3_ARAVE</name>
<evidence type="ECO:0000313" key="3">
    <source>
        <dbReference type="Proteomes" id="UP000499080"/>
    </source>
</evidence>
<accession>A0A4Y2IKE3</accession>
<evidence type="ECO:0000256" key="1">
    <source>
        <dbReference type="SAM" id="MobiDB-lite"/>
    </source>
</evidence>
<dbReference type="Proteomes" id="UP000499080">
    <property type="component" value="Unassembled WGS sequence"/>
</dbReference>
<comment type="caution">
    <text evidence="2">The sequence shown here is derived from an EMBL/GenBank/DDBJ whole genome shotgun (WGS) entry which is preliminary data.</text>
</comment>